<reference evidence="2 3" key="1">
    <citation type="submission" date="2021-07" db="EMBL/GenBank/DDBJ databases">
        <title>The Aristolochia fimbriata genome: insights into angiosperm evolution, floral development and chemical biosynthesis.</title>
        <authorList>
            <person name="Jiao Y."/>
        </authorList>
    </citation>
    <scope>NUCLEOTIDE SEQUENCE [LARGE SCALE GENOMIC DNA]</scope>
    <source>
        <strain evidence="2">IBCAS-2021</strain>
        <tissue evidence="2">Leaf</tissue>
    </source>
</reference>
<dbReference type="AlphaFoldDB" id="A0AAV7EUZ6"/>
<name>A0AAV7EUZ6_ARIFI</name>
<evidence type="ECO:0000313" key="2">
    <source>
        <dbReference type="EMBL" id="KAG9452720.1"/>
    </source>
</evidence>
<dbReference type="EMBL" id="JAINDJ010000003">
    <property type="protein sequence ID" value="KAG9452720.1"/>
    <property type="molecule type" value="Genomic_DNA"/>
</dbReference>
<feature type="compositionally biased region" description="Basic and acidic residues" evidence="1">
    <location>
        <begin position="23"/>
        <end position="33"/>
    </location>
</feature>
<feature type="compositionally biased region" description="Basic and acidic residues" evidence="1">
    <location>
        <begin position="1"/>
        <end position="16"/>
    </location>
</feature>
<comment type="caution">
    <text evidence="2">The sequence shown here is derived from an EMBL/GenBank/DDBJ whole genome shotgun (WGS) entry which is preliminary data.</text>
</comment>
<feature type="compositionally biased region" description="Low complexity" evidence="1">
    <location>
        <begin position="167"/>
        <end position="181"/>
    </location>
</feature>
<gene>
    <name evidence="2" type="ORF">H6P81_005624</name>
</gene>
<feature type="region of interest" description="Disordered" evidence="1">
    <location>
        <begin position="72"/>
        <end position="115"/>
    </location>
</feature>
<feature type="region of interest" description="Disordered" evidence="1">
    <location>
        <begin position="166"/>
        <end position="190"/>
    </location>
</feature>
<evidence type="ECO:0000313" key="3">
    <source>
        <dbReference type="Proteomes" id="UP000825729"/>
    </source>
</evidence>
<feature type="compositionally biased region" description="Acidic residues" evidence="1">
    <location>
        <begin position="84"/>
        <end position="98"/>
    </location>
</feature>
<evidence type="ECO:0008006" key="4">
    <source>
        <dbReference type="Google" id="ProtNLM"/>
    </source>
</evidence>
<feature type="compositionally biased region" description="Acidic residues" evidence="1">
    <location>
        <begin position="34"/>
        <end position="43"/>
    </location>
</feature>
<protein>
    <recommendedName>
        <fullName evidence="4">Pheromone receptor</fullName>
    </recommendedName>
</protein>
<accession>A0AAV7EUZ6</accession>
<proteinExistence type="predicted"/>
<keyword evidence="3" id="KW-1185">Reference proteome</keyword>
<organism evidence="2 3">
    <name type="scientific">Aristolochia fimbriata</name>
    <name type="common">White veined hardy Dutchman's pipe vine</name>
    <dbReference type="NCBI Taxonomy" id="158543"/>
    <lineage>
        <taxon>Eukaryota</taxon>
        <taxon>Viridiplantae</taxon>
        <taxon>Streptophyta</taxon>
        <taxon>Embryophyta</taxon>
        <taxon>Tracheophyta</taxon>
        <taxon>Spermatophyta</taxon>
        <taxon>Magnoliopsida</taxon>
        <taxon>Magnoliidae</taxon>
        <taxon>Piperales</taxon>
        <taxon>Aristolochiaceae</taxon>
        <taxon>Aristolochia</taxon>
    </lineage>
</organism>
<sequence length="190" mass="20744">MSETEKNESEERHVESTGDEEWKDPCTFHHLGPEDDDSALLSGEEEKEFYDLVLCFKDGNYHIADLVADVDTESAPSSMAELSATDDLDGETFYESEQETGGSDVSGNDEQEQQLQESVLDVNLHATAESKQGYPILGSKRSKSLASVPWTGSRALSSSWGDFVQNSGSISHSSDGSKQSSVRSSFTFPT</sequence>
<dbReference type="Proteomes" id="UP000825729">
    <property type="component" value="Unassembled WGS sequence"/>
</dbReference>
<feature type="region of interest" description="Disordered" evidence="1">
    <location>
        <begin position="1"/>
        <end position="43"/>
    </location>
</feature>
<evidence type="ECO:0000256" key="1">
    <source>
        <dbReference type="SAM" id="MobiDB-lite"/>
    </source>
</evidence>